<evidence type="ECO:0000313" key="3">
    <source>
        <dbReference type="EMBL" id="KAJ7374022.1"/>
    </source>
</evidence>
<reference evidence="3" key="1">
    <citation type="submission" date="2023-01" db="EMBL/GenBank/DDBJ databases">
        <title>Genome assembly of the deep-sea coral Lophelia pertusa.</title>
        <authorList>
            <person name="Herrera S."/>
            <person name="Cordes E."/>
        </authorList>
    </citation>
    <scope>NUCLEOTIDE SEQUENCE</scope>
    <source>
        <strain evidence="3">USNM1676648</strain>
        <tissue evidence="3">Polyp</tissue>
    </source>
</reference>
<comment type="caution">
    <text evidence="3">The sequence shown here is derived from an EMBL/GenBank/DDBJ whole genome shotgun (WGS) entry which is preliminary data.</text>
</comment>
<feature type="compositionally biased region" description="Basic and acidic residues" evidence="1">
    <location>
        <begin position="71"/>
        <end position="96"/>
    </location>
</feature>
<gene>
    <name evidence="3" type="ORF">OS493_009351</name>
</gene>
<evidence type="ECO:0000256" key="1">
    <source>
        <dbReference type="SAM" id="MobiDB-lite"/>
    </source>
</evidence>
<evidence type="ECO:0008006" key="5">
    <source>
        <dbReference type="Google" id="ProtNLM"/>
    </source>
</evidence>
<proteinExistence type="predicted"/>
<keyword evidence="2" id="KW-0732">Signal</keyword>
<dbReference type="EMBL" id="MU826829">
    <property type="protein sequence ID" value="KAJ7374022.1"/>
    <property type="molecule type" value="Genomic_DNA"/>
</dbReference>
<sequence>MKRFALFVLLATMVCLLVCNIHDTEGQLGFNFPPSSRNGNTGRSLNNKHTIKRILSQDPRMQQQSHVMTHQSEEMDIKEVKPEVTEKRVKADPPVI</sequence>
<name>A0A9X0CS47_9CNID</name>
<protein>
    <recommendedName>
        <fullName evidence="5">Secreted protein</fullName>
    </recommendedName>
</protein>
<keyword evidence="4" id="KW-1185">Reference proteome</keyword>
<evidence type="ECO:0000313" key="4">
    <source>
        <dbReference type="Proteomes" id="UP001163046"/>
    </source>
</evidence>
<evidence type="ECO:0000256" key="2">
    <source>
        <dbReference type="SAM" id="SignalP"/>
    </source>
</evidence>
<dbReference type="AlphaFoldDB" id="A0A9X0CS47"/>
<feature type="signal peptide" evidence="2">
    <location>
        <begin position="1"/>
        <end position="26"/>
    </location>
</feature>
<dbReference type="Proteomes" id="UP001163046">
    <property type="component" value="Unassembled WGS sequence"/>
</dbReference>
<feature type="chain" id="PRO_5040840295" description="Secreted protein" evidence="2">
    <location>
        <begin position="27"/>
        <end position="96"/>
    </location>
</feature>
<organism evidence="3 4">
    <name type="scientific">Desmophyllum pertusum</name>
    <dbReference type="NCBI Taxonomy" id="174260"/>
    <lineage>
        <taxon>Eukaryota</taxon>
        <taxon>Metazoa</taxon>
        <taxon>Cnidaria</taxon>
        <taxon>Anthozoa</taxon>
        <taxon>Hexacorallia</taxon>
        <taxon>Scleractinia</taxon>
        <taxon>Caryophylliina</taxon>
        <taxon>Caryophylliidae</taxon>
        <taxon>Desmophyllum</taxon>
    </lineage>
</organism>
<feature type="region of interest" description="Disordered" evidence="1">
    <location>
        <begin position="55"/>
        <end position="96"/>
    </location>
</feature>
<feature type="compositionally biased region" description="Polar residues" evidence="1">
    <location>
        <begin position="59"/>
        <end position="70"/>
    </location>
</feature>
<accession>A0A9X0CS47</accession>